<evidence type="ECO:0000313" key="2">
    <source>
        <dbReference type="EnsemblPlants" id="Pp3c2_18470V3.1"/>
    </source>
</evidence>
<accession>A0A2K1L240</accession>
<dbReference type="EnsemblPlants" id="Pp3c2_18470V3.1">
    <property type="protein sequence ID" value="Pp3c2_18470V3.1"/>
    <property type="gene ID" value="Pp3c2_18470"/>
</dbReference>
<dbReference type="Proteomes" id="UP000006727">
    <property type="component" value="Chromosome 2"/>
</dbReference>
<reference evidence="1 3" key="1">
    <citation type="journal article" date="2008" name="Science">
        <title>The Physcomitrella genome reveals evolutionary insights into the conquest of land by plants.</title>
        <authorList>
            <person name="Rensing S."/>
            <person name="Lang D."/>
            <person name="Zimmer A."/>
            <person name="Terry A."/>
            <person name="Salamov A."/>
            <person name="Shapiro H."/>
            <person name="Nishiyama T."/>
            <person name="Perroud P.-F."/>
            <person name="Lindquist E."/>
            <person name="Kamisugi Y."/>
            <person name="Tanahashi T."/>
            <person name="Sakakibara K."/>
            <person name="Fujita T."/>
            <person name="Oishi K."/>
            <person name="Shin-I T."/>
            <person name="Kuroki Y."/>
            <person name="Toyoda A."/>
            <person name="Suzuki Y."/>
            <person name="Hashimoto A."/>
            <person name="Yamaguchi K."/>
            <person name="Sugano A."/>
            <person name="Kohara Y."/>
            <person name="Fujiyama A."/>
            <person name="Anterola A."/>
            <person name="Aoki S."/>
            <person name="Ashton N."/>
            <person name="Barbazuk W.B."/>
            <person name="Barker E."/>
            <person name="Bennetzen J."/>
            <person name="Bezanilla M."/>
            <person name="Blankenship R."/>
            <person name="Cho S.H."/>
            <person name="Dutcher S."/>
            <person name="Estelle M."/>
            <person name="Fawcett J.A."/>
            <person name="Gundlach H."/>
            <person name="Hanada K."/>
            <person name="Heyl A."/>
            <person name="Hicks K.A."/>
            <person name="Hugh J."/>
            <person name="Lohr M."/>
            <person name="Mayer K."/>
            <person name="Melkozernov A."/>
            <person name="Murata T."/>
            <person name="Nelson D."/>
            <person name="Pils B."/>
            <person name="Prigge M."/>
            <person name="Reiss B."/>
            <person name="Renner T."/>
            <person name="Rombauts S."/>
            <person name="Rushton P."/>
            <person name="Sanderfoot A."/>
            <person name="Schween G."/>
            <person name="Shiu S.-H."/>
            <person name="Stueber K."/>
            <person name="Theodoulou F.L."/>
            <person name="Tu H."/>
            <person name="Van de Peer Y."/>
            <person name="Verrier P.J."/>
            <person name="Waters E."/>
            <person name="Wood A."/>
            <person name="Yang L."/>
            <person name="Cove D."/>
            <person name="Cuming A."/>
            <person name="Hasebe M."/>
            <person name="Lucas S."/>
            <person name="Mishler D.B."/>
            <person name="Reski R."/>
            <person name="Grigoriev I."/>
            <person name="Quatrano R.S."/>
            <person name="Boore J.L."/>
        </authorList>
    </citation>
    <scope>NUCLEOTIDE SEQUENCE [LARGE SCALE GENOMIC DNA]</scope>
    <source>
        <strain evidence="2 3">cv. Gransden 2004</strain>
    </source>
</reference>
<organism evidence="1">
    <name type="scientific">Physcomitrium patens</name>
    <name type="common">Spreading-leaved earth moss</name>
    <name type="synonym">Physcomitrella patens</name>
    <dbReference type="NCBI Taxonomy" id="3218"/>
    <lineage>
        <taxon>Eukaryota</taxon>
        <taxon>Viridiplantae</taxon>
        <taxon>Streptophyta</taxon>
        <taxon>Embryophyta</taxon>
        <taxon>Bryophyta</taxon>
        <taxon>Bryophytina</taxon>
        <taxon>Bryopsida</taxon>
        <taxon>Funariidae</taxon>
        <taxon>Funariales</taxon>
        <taxon>Funariaceae</taxon>
        <taxon>Physcomitrium</taxon>
    </lineage>
</organism>
<protein>
    <submittedName>
        <fullName evidence="1 2">Uncharacterized protein</fullName>
    </submittedName>
</protein>
<dbReference type="EnsemblPlants" id="Pp3c2_18470V3.2">
    <property type="protein sequence ID" value="Pp3c2_18470V3.2"/>
    <property type="gene ID" value="Pp3c2_18470"/>
</dbReference>
<dbReference type="InParanoid" id="A0A2K1L240"/>
<dbReference type="AlphaFoldDB" id="A0A2K1L240"/>
<dbReference type="Gramene" id="Pp3c2_18470V3.2">
    <property type="protein sequence ID" value="Pp3c2_18470V3.2"/>
    <property type="gene ID" value="Pp3c2_18470"/>
</dbReference>
<reference evidence="1 3" key="2">
    <citation type="journal article" date="2018" name="Plant J.">
        <title>The Physcomitrella patens chromosome-scale assembly reveals moss genome structure and evolution.</title>
        <authorList>
            <person name="Lang D."/>
            <person name="Ullrich K.K."/>
            <person name="Murat F."/>
            <person name="Fuchs J."/>
            <person name="Jenkins J."/>
            <person name="Haas F.B."/>
            <person name="Piednoel M."/>
            <person name="Gundlach H."/>
            <person name="Van Bel M."/>
            <person name="Meyberg R."/>
            <person name="Vives C."/>
            <person name="Morata J."/>
            <person name="Symeonidi A."/>
            <person name="Hiss M."/>
            <person name="Muchero W."/>
            <person name="Kamisugi Y."/>
            <person name="Saleh O."/>
            <person name="Blanc G."/>
            <person name="Decker E.L."/>
            <person name="van Gessel N."/>
            <person name="Grimwood J."/>
            <person name="Hayes R.D."/>
            <person name="Graham S.W."/>
            <person name="Gunter L.E."/>
            <person name="McDaniel S.F."/>
            <person name="Hoernstein S.N.W."/>
            <person name="Larsson A."/>
            <person name="Li F.W."/>
            <person name="Perroud P.F."/>
            <person name="Phillips J."/>
            <person name="Ranjan P."/>
            <person name="Rokshar D.S."/>
            <person name="Rothfels C.J."/>
            <person name="Schneider L."/>
            <person name="Shu S."/>
            <person name="Stevenson D.W."/>
            <person name="Thummler F."/>
            <person name="Tillich M."/>
            <person name="Villarreal Aguilar J.C."/>
            <person name="Widiez T."/>
            <person name="Wong G.K."/>
            <person name="Wymore A."/>
            <person name="Zhang Y."/>
            <person name="Zimmer A.D."/>
            <person name="Quatrano R.S."/>
            <person name="Mayer K.F.X."/>
            <person name="Goodstein D."/>
            <person name="Casacuberta J.M."/>
            <person name="Vandepoele K."/>
            <person name="Reski R."/>
            <person name="Cuming A.C."/>
            <person name="Tuskan G.A."/>
            <person name="Maumus F."/>
            <person name="Salse J."/>
            <person name="Schmutz J."/>
            <person name="Rensing S.A."/>
        </authorList>
    </citation>
    <scope>NUCLEOTIDE SEQUENCE [LARGE SCALE GENOMIC DNA]</scope>
    <source>
        <strain evidence="2 3">cv. Gransden 2004</strain>
    </source>
</reference>
<sequence length="94" mass="10657">MRSMLEILEDSRSHLNFKVWWIHGATIASESQKQIVDFNRIKPNIFIVLSSIGTRNVYTSLVGNNIEQKILKQNWSTGSKNAVVSSLTNLKLVV</sequence>
<name>A0A2K1L240_PHYPA</name>
<evidence type="ECO:0000313" key="1">
    <source>
        <dbReference type="EMBL" id="PNR60092.1"/>
    </source>
</evidence>
<dbReference type="Gramene" id="Pp3c2_18470V3.1">
    <property type="protein sequence ID" value="Pp3c2_18470V3.1"/>
    <property type="gene ID" value="Pp3c2_18470"/>
</dbReference>
<proteinExistence type="predicted"/>
<dbReference type="EMBL" id="ABEU02000002">
    <property type="protein sequence ID" value="PNR60092.1"/>
    <property type="molecule type" value="Genomic_DNA"/>
</dbReference>
<gene>
    <name evidence="1" type="ORF">PHYPA_002885</name>
</gene>
<reference evidence="2" key="3">
    <citation type="submission" date="2020-12" db="UniProtKB">
        <authorList>
            <consortium name="EnsemblPlants"/>
        </authorList>
    </citation>
    <scope>IDENTIFICATION</scope>
</reference>
<keyword evidence="3" id="KW-1185">Reference proteome</keyword>
<evidence type="ECO:0000313" key="3">
    <source>
        <dbReference type="Proteomes" id="UP000006727"/>
    </source>
</evidence>